<sequence>MLKRKNTDTTTLEIEQLRIELARSKAREQGLLIEREMWVEQGRQLQNQVQTWQRMYASLFDQLGRGVVTDKDIQDNLALAAEAMRQPITAVEAVRAAFAMCQEGTQGRYTSVGRRNKPRRVAKEGSDDWRN</sequence>
<gene>
    <name evidence="2" type="ORF">33_00051</name>
</gene>
<reference evidence="2 3" key="1">
    <citation type="submission" date="2020-02" db="EMBL/GenBank/DDBJ databases">
        <title>Pseudomonas aeruginosa Phage Cocktails: Rational Design and Efficacy against Mouse Wound and Septic Infections.</title>
        <authorList>
            <person name="Jacobs A.C."/>
            <person name="Freyberger H.R."/>
            <person name="Farlow J."/>
            <person name="Watters C.M."/>
            <person name="He Y."/>
            <person name="Ward A.M."/>
            <person name="Engeman E.T."/>
            <person name="Alamneh Y.A."/>
            <person name="Sergueev K.V."/>
            <person name="Simons M.P."/>
            <person name="Tyner S.D."/>
            <person name="Nikolich M.P."/>
            <person name="Filippov A."/>
        </authorList>
    </citation>
    <scope>NUCLEOTIDE SEQUENCE [LARGE SCALE GENOMIC DNA]</scope>
</reference>
<evidence type="ECO:0000256" key="1">
    <source>
        <dbReference type="SAM" id="MobiDB-lite"/>
    </source>
</evidence>
<evidence type="ECO:0000313" key="2">
    <source>
        <dbReference type="EMBL" id="QIQ65795.1"/>
    </source>
</evidence>
<feature type="region of interest" description="Disordered" evidence="1">
    <location>
        <begin position="107"/>
        <end position="131"/>
    </location>
</feature>
<dbReference type="Proteomes" id="UP000501829">
    <property type="component" value="Segment"/>
</dbReference>
<proteinExistence type="predicted"/>
<keyword evidence="3" id="KW-1185">Reference proteome</keyword>
<organism evidence="2 3">
    <name type="scientific">Pseudomonas phage Epa33</name>
    <dbReference type="NCBI Taxonomy" id="2719194"/>
    <lineage>
        <taxon>Viruses</taxon>
        <taxon>Duplodnaviria</taxon>
        <taxon>Heunggongvirae</taxon>
        <taxon>Uroviricota</taxon>
        <taxon>Caudoviricetes</taxon>
        <taxon>Hollowayvirus</taxon>
        <taxon>Hollowayvirus Epa33</taxon>
    </lineage>
</organism>
<dbReference type="EMBL" id="MT118301">
    <property type="protein sequence ID" value="QIQ65795.1"/>
    <property type="molecule type" value="Genomic_DNA"/>
</dbReference>
<feature type="compositionally biased region" description="Basic and acidic residues" evidence="1">
    <location>
        <begin position="121"/>
        <end position="131"/>
    </location>
</feature>
<accession>A0A6G9LJI9</accession>
<protein>
    <submittedName>
        <fullName evidence="2">Uncharacterized protein</fullName>
    </submittedName>
</protein>
<name>A0A6G9LJI9_9CAUD</name>
<evidence type="ECO:0000313" key="3">
    <source>
        <dbReference type="Proteomes" id="UP000501829"/>
    </source>
</evidence>